<organism evidence="1 2">
    <name type="scientific">Penicillium expansum</name>
    <name type="common">Blue mold rot fungus</name>
    <dbReference type="NCBI Taxonomy" id="27334"/>
    <lineage>
        <taxon>Eukaryota</taxon>
        <taxon>Fungi</taxon>
        <taxon>Dikarya</taxon>
        <taxon>Ascomycota</taxon>
        <taxon>Pezizomycotina</taxon>
        <taxon>Eurotiomycetes</taxon>
        <taxon>Eurotiomycetidae</taxon>
        <taxon>Eurotiales</taxon>
        <taxon>Aspergillaceae</taxon>
        <taxon>Penicillium</taxon>
    </lineage>
</organism>
<reference evidence="1 2" key="1">
    <citation type="journal article" date="2015" name="Mol. Plant Microbe Interact.">
        <title>Genome, transcriptome, and functional analyses of Penicillium expansum provide new insights into secondary metabolism and pathogenicity.</title>
        <authorList>
            <person name="Ballester A.R."/>
            <person name="Marcet-Houben M."/>
            <person name="Levin E."/>
            <person name="Sela N."/>
            <person name="Selma-Lazaro C."/>
            <person name="Carmona L."/>
            <person name="Wisniewski M."/>
            <person name="Droby S."/>
            <person name="Gonzalez-Candelas L."/>
            <person name="Gabaldon T."/>
        </authorList>
    </citation>
    <scope>NUCLEOTIDE SEQUENCE [LARGE SCALE GENOMIC DNA]</scope>
    <source>
        <strain evidence="1 2">MD-8</strain>
    </source>
</reference>
<keyword evidence="2" id="KW-1185">Reference proteome</keyword>
<sequence>MRGEKLDSFPIGTLQFIFQRSGHKDRDMDIHYSVSEYNATYNRDAHIPRHAQRFFGCMKRGYEGNQKG</sequence>
<dbReference type="GeneID" id="27682305"/>
<dbReference type="HOGENOM" id="CLU_2794720_0_0_1"/>
<dbReference type="Proteomes" id="UP000030143">
    <property type="component" value="Unassembled WGS sequence"/>
</dbReference>
<protein>
    <submittedName>
        <fullName evidence="1">Uncharacterized protein</fullName>
    </submittedName>
</protein>
<accession>A0A0A2KVC6</accession>
<comment type="caution">
    <text evidence="1">The sequence shown here is derived from an EMBL/GenBank/DDBJ whole genome shotgun (WGS) entry which is preliminary data.</text>
</comment>
<proteinExistence type="predicted"/>
<evidence type="ECO:0000313" key="1">
    <source>
        <dbReference type="EMBL" id="KGO51070.1"/>
    </source>
</evidence>
<gene>
    <name evidence="1" type="ORF">PEX2_096150</name>
</gene>
<dbReference type="AlphaFoldDB" id="A0A0A2KVC6"/>
<dbReference type="VEuPathDB" id="FungiDB:PEXP_056900"/>
<dbReference type="EMBL" id="JQFZ01000310">
    <property type="protein sequence ID" value="KGO51070.1"/>
    <property type="molecule type" value="Genomic_DNA"/>
</dbReference>
<name>A0A0A2KVC6_PENEN</name>
<dbReference type="RefSeq" id="XP_016594079.1">
    <property type="nucleotide sequence ID" value="XM_016746885.1"/>
</dbReference>
<evidence type="ECO:0000313" key="2">
    <source>
        <dbReference type="Proteomes" id="UP000030143"/>
    </source>
</evidence>